<dbReference type="PROSITE" id="PS51257">
    <property type="entry name" value="PROKAR_LIPOPROTEIN"/>
    <property type="match status" value="1"/>
</dbReference>
<evidence type="ECO:0000313" key="1">
    <source>
        <dbReference type="EMBL" id="JAH55782.1"/>
    </source>
</evidence>
<sequence>MRTCMHPSTPTTFGIPQNLWISCATSTRSL</sequence>
<reference evidence="1" key="2">
    <citation type="journal article" date="2015" name="Fish Shellfish Immunol.">
        <title>Early steps in the European eel (Anguilla anguilla)-Vibrio vulnificus interaction in the gills: Role of the RtxA13 toxin.</title>
        <authorList>
            <person name="Callol A."/>
            <person name="Pajuelo D."/>
            <person name="Ebbesson L."/>
            <person name="Teles M."/>
            <person name="MacKenzie S."/>
            <person name="Amaro C."/>
        </authorList>
    </citation>
    <scope>NUCLEOTIDE SEQUENCE</scope>
</reference>
<reference evidence="1" key="1">
    <citation type="submission" date="2014-11" db="EMBL/GenBank/DDBJ databases">
        <authorList>
            <person name="Amaro Gonzalez C."/>
        </authorList>
    </citation>
    <scope>NUCLEOTIDE SEQUENCE</scope>
</reference>
<dbReference type="EMBL" id="GBXM01052795">
    <property type="protein sequence ID" value="JAH55782.1"/>
    <property type="molecule type" value="Transcribed_RNA"/>
</dbReference>
<name>A0A0E9TQS0_ANGAN</name>
<organism evidence="1">
    <name type="scientific">Anguilla anguilla</name>
    <name type="common">European freshwater eel</name>
    <name type="synonym">Muraena anguilla</name>
    <dbReference type="NCBI Taxonomy" id="7936"/>
    <lineage>
        <taxon>Eukaryota</taxon>
        <taxon>Metazoa</taxon>
        <taxon>Chordata</taxon>
        <taxon>Craniata</taxon>
        <taxon>Vertebrata</taxon>
        <taxon>Euteleostomi</taxon>
        <taxon>Actinopterygii</taxon>
        <taxon>Neopterygii</taxon>
        <taxon>Teleostei</taxon>
        <taxon>Anguilliformes</taxon>
        <taxon>Anguillidae</taxon>
        <taxon>Anguilla</taxon>
    </lineage>
</organism>
<dbReference type="AlphaFoldDB" id="A0A0E9TQS0"/>
<accession>A0A0E9TQS0</accession>
<protein>
    <submittedName>
        <fullName evidence="1">Uncharacterized protein</fullName>
    </submittedName>
</protein>
<proteinExistence type="predicted"/>